<dbReference type="AlphaFoldDB" id="A0A1F7WT94"/>
<gene>
    <name evidence="1" type="ORF">A2008_07700</name>
</gene>
<dbReference type="EMBL" id="MGFH01000086">
    <property type="protein sequence ID" value="OGM05970.1"/>
    <property type="molecule type" value="Genomic_DNA"/>
</dbReference>
<protein>
    <submittedName>
        <fullName evidence="1">Uncharacterized protein</fullName>
    </submittedName>
</protein>
<evidence type="ECO:0000313" key="2">
    <source>
        <dbReference type="Proteomes" id="UP000178735"/>
    </source>
</evidence>
<dbReference type="InterPro" id="IPR026876">
    <property type="entry name" value="Fn3_assoc_repeat"/>
</dbReference>
<dbReference type="STRING" id="1817813.A2008_07700"/>
<evidence type="ECO:0000313" key="1">
    <source>
        <dbReference type="EMBL" id="OGM05970.1"/>
    </source>
</evidence>
<comment type="caution">
    <text evidence="1">The sequence shown here is derived from an EMBL/GenBank/DDBJ whole genome shotgun (WGS) entry which is preliminary data.</text>
</comment>
<dbReference type="Proteomes" id="UP000178735">
    <property type="component" value="Unassembled WGS sequence"/>
</dbReference>
<proteinExistence type="predicted"/>
<sequence>MFKKLFSYGWLLILFCTLSYPAGLTTIFAQAASADQIIALKSGFNFVSFTVAPPAAAQTLKDNNADIEDIYLYSAAAGSFLSVSDGTLTSLSSGRGYIIKARAETSVTITGSPASTIGDINLKTGFNLIGFSKSPSAAVTFSQLMKNNSLITGIYKWSPSAGSFIQVISDLNGNPFQLDGSDPQIKPGESYFIKTSGDTAINYDDGITSPKVLASLELSPTSASAAPGAAFDMSGIKAFAVYSDKTTEEVTLKVSFTAESGIINGMVFTAPNLGVTAMIKAAYTPAGGAVSKETYFTLFLAAPGSGSISTVTSQYYKCSYKLASNAKIIDEETIITRSVTTDQVVLSGSLASSIASGDILVGYYGDGYLRKAGSIVKQSDEVYIYTSQSRLDKVFEELDYNYRGKLSTLAASNSVPPGSSEFAAVSRFLRSTVVFAPAAPDRSIVSADKLKKILDNLSLSVTLAKADIAFDPVIECDIHIGTGSLKRFLFMIGGDISAGLAFDVEATAVVNLPVGAELTIYQSVPYVFSVGPVPFSFDWDIKCGVEASASAAGTFSYAGNINYNVRVGAEYDGNSWKKINDISKTVTASDSYELNGTVLIKPYLNTEFFLKITGIAGPEVSIETFIEFIARLNSEMKTDISVTAGVEAGVSFVLEMLSLEIARYDASLFSFNWDIYKKTVDNYVAPPEFATYPGGYEDGFGVAIVPSGTESVTIKYTTNGQEPKYDTAVTYSGPISLVSSTAGQTITIKAAAFETNSEGKIISSQIISGNFFVVAKGDPDYVQIFCQHRSSSLKLYPRTGEYYDGVAYDDFQAKFPEYIYFKKGTTAKFTITNSGTGVIDGYSVVRGYTGGNPFQTTRSTYSGEERATAKTRFFEWYISDNDPNLSSIQVTWIILDK</sequence>
<organism evidence="1 2">
    <name type="scientific">Candidatus Wallbacteria bacterium GWC2_49_35</name>
    <dbReference type="NCBI Taxonomy" id="1817813"/>
    <lineage>
        <taxon>Bacteria</taxon>
        <taxon>Candidatus Walliibacteriota</taxon>
    </lineage>
</organism>
<name>A0A1F7WT94_9BACT</name>
<reference evidence="1 2" key="1">
    <citation type="journal article" date="2016" name="Nat. Commun.">
        <title>Thousands of microbial genomes shed light on interconnected biogeochemical processes in an aquifer system.</title>
        <authorList>
            <person name="Anantharaman K."/>
            <person name="Brown C.T."/>
            <person name="Hug L.A."/>
            <person name="Sharon I."/>
            <person name="Castelle C.J."/>
            <person name="Probst A.J."/>
            <person name="Thomas B.C."/>
            <person name="Singh A."/>
            <person name="Wilkins M.J."/>
            <person name="Karaoz U."/>
            <person name="Brodie E.L."/>
            <person name="Williams K.H."/>
            <person name="Hubbard S.S."/>
            <person name="Banfield J.F."/>
        </authorList>
    </citation>
    <scope>NUCLEOTIDE SEQUENCE [LARGE SCALE GENOMIC DNA]</scope>
</reference>
<accession>A0A1F7WT94</accession>
<dbReference type="Pfam" id="PF13287">
    <property type="entry name" value="Fn3_assoc"/>
    <property type="match status" value="1"/>
</dbReference>